<keyword evidence="4" id="KW-1185">Reference proteome</keyword>
<dbReference type="InterPro" id="IPR024705">
    <property type="entry name" value="Ssp411"/>
</dbReference>
<dbReference type="InterPro" id="IPR036249">
    <property type="entry name" value="Thioredoxin-like_sf"/>
</dbReference>
<sequence length="690" mass="76344">MPNQLANETSPYLLQHKDNPVEWYPWGPEALERSRAEEKPIFLSIGYSACHWCHVMEHESFEDPRIAAMMNEKFVCVKVDREERPDLDQIYMNAVQLMTGHGGWPMSVFLTPALKPFYGGTYWPPTASRGMPGFDQVLAAVDDAWTNRRDQALQGAEQLTAELEQLTRKGAEGGSVLLDKSLLNAGAHALERMFDPIHGGFGEAPKFPHPFELQLLIRWWQRSGNDQWLHMVTASLNKMFQGGMYDHLGGGFARYSVDARWLVPHFEKMLYDNSLLAVVYLEAYQATGNEQYRQVVTETLDYLLRDMTDAAGGFYSAEDADSEGVEGKFYVWTPTEVQQLLGDAADTFCRVYDVRDGGNFEGQSILNLPKTIEQQAKLLDRDVDELAKELAESRQKLLAERSKRTRPGLDDKVLVSWNALAIDAFAKVGAALGEVRYTAAARKAADFILSEMRDESGRLLHTWRGGTAKLAAYLDDYTALANALVTLYEATFEESYISAATELMDVVIAHFGGANEQEKWEAGFYFTADDHEELLTRNKDFTDNATPGGNSMAVMALLRLGKLTSRGDYLDTAAAILKAAAPLMQQIPMATGQMLVGLDLFVGPAQELVFTGAGAKQLALDCWQQLLPRTVIAVREAASSAGPLDALFQGRDAGEDVALYICENQSCQAPIKGQQAILAAVKELATAGRG</sequence>
<dbReference type="InterPro" id="IPR012341">
    <property type="entry name" value="6hp_glycosidase-like_sf"/>
</dbReference>
<reference evidence="3" key="1">
    <citation type="submission" date="2022-06" db="EMBL/GenBank/DDBJ databases">
        <title>Aeoliella straminimaris, a novel planctomycete from sediments.</title>
        <authorList>
            <person name="Vitorino I.R."/>
            <person name="Lage O.M."/>
        </authorList>
    </citation>
    <scope>NUCLEOTIDE SEQUENCE</scope>
    <source>
        <strain evidence="3">ICT_H6.2</strain>
    </source>
</reference>
<name>A0A9X2FAX7_9BACT</name>
<dbReference type="InterPro" id="IPR008928">
    <property type="entry name" value="6-hairpin_glycosidase_sf"/>
</dbReference>
<keyword evidence="1" id="KW-0175">Coiled coil</keyword>
<dbReference type="RefSeq" id="WP_252851079.1">
    <property type="nucleotide sequence ID" value="NZ_JAMXLR010000015.1"/>
</dbReference>
<dbReference type="InterPro" id="IPR004879">
    <property type="entry name" value="Ssp411-like_TRX"/>
</dbReference>
<evidence type="ECO:0000313" key="3">
    <source>
        <dbReference type="EMBL" id="MCO6042979.1"/>
    </source>
</evidence>
<dbReference type="SUPFAM" id="SSF48208">
    <property type="entry name" value="Six-hairpin glycosidases"/>
    <property type="match status" value="1"/>
</dbReference>
<dbReference type="Gene3D" id="1.50.10.10">
    <property type="match status" value="2"/>
</dbReference>
<dbReference type="CDD" id="cd02955">
    <property type="entry name" value="SSP411"/>
    <property type="match status" value="1"/>
</dbReference>
<dbReference type="AlphaFoldDB" id="A0A9X2FAX7"/>
<dbReference type="EMBL" id="JAMXLR010000015">
    <property type="protein sequence ID" value="MCO6042979.1"/>
    <property type="molecule type" value="Genomic_DNA"/>
</dbReference>
<organism evidence="3 4">
    <name type="scientific">Aeoliella straminimaris</name>
    <dbReference type="NCBI Taxonomy" id="2954799"/>
    <lineage>
        <taxon>Bacteria</taxon>
        <taxon>Pseudomonadati</taxon>
        <taxon>Planctomycetota</taxon>
        <taxon>Planctomycetia</taxon>
        <taxon>Pirellulales</taxon>
        <taxon>Lacipirellulaceae</taxon>
        <taxon>Aeoliella</taxon>
    </lineage>
</organism>
<dbReference type="Gene3D" id="3.40.30.10">
    <property type="entry name" value="Glutaredoxin"/>
    <property type="match status" value="1"/>
</dbReference>
<proteinExistence type="predicted"/>
<feature type="coiled-coil region" evidence="1">
    <location>
        <begin position="376"/>
        <end position="403"/>
    </location>
</feature>
<dbReference type="PANTHER" id="PTHR42899">
    <property type="entry name" value="SPERMATOGENESIS-ASSOCIATED PROTEIN 20"/>
    <property type="match status" value="1"/>
</dbReference>
<dbReference type="SUPFAM" id="SSF52833">
    <property type="entry name" value="Thioredoxin-like"/>
    <property type="match status" value="1"/>
</dbReference>
<gene>
    <name evidence="3" type="ORF">NG895_03580</name>
</gene>
<protein>
    <submittedName>
        <fullName evidence="3">Thioredoxin domain-containing protein</fullName>
    </submittedName>
</protein>
<dbReference type="GO" id="GO:0005975">
    <property type="term" value="P:carbohydrate metabolic process"/>
    <property type="evidence" value="ECO:0007669"/>
    <property type="project" value="InterPro"/>
</dbReference>
<evidence type="ECO:0000256" key="1">
    <source>
        <dbReference type="SAM" id="Coils"/>
    </source>
</evidence>
<feature type="domain" description="Spermatogenesis-associated protein 20-like TRX" evidence="2">
    <location>
        <begin position="3"/>
        <end position="163"/>
    </location>
</feature>
<dbReference type="PANTHER" id="PTHR42899:SF1">
    <property type="entry name" value="SPERMATOGENESIS-ASSOCIATED PROTEIN 20"/>
    <property type="match status" value="1"/>
</dbReference>
<evidence type="ECO:0000313" key="4">
    <source>
        <dbReference type="Proteomes" id="UP001155241"/>
    </source>
</evidence>
<dbReference type="Proteomes" id="UP001155241">
    <property type="component" value="Unassembled WGS sequence"/>
</dbReference>
<dbReference type="Pfam" id="PF03190">
    <property type="entry name" value="Thioredox_DsbH"/>
    <property type="match status" value="1"/>
</dbReference>
<comment type="caution">
    <text evidence="3">The sequence shown here is derived from an EMBL/GenBank/DDBJ whole genome shotgun (WGS) entry which is preliminary data.</text>
</comment>
<dbReference type="PIRSF" id="PIRSF006402">
    <property type="entry name" value="UCP006402_thioredoxin"/>
    <property type="match status" value="1"/>
</dbReference>
<evidence type="ECO:0000259" key="2">
    <source>
        <dbReference type="Pfam" id="PF03190"/>
    </source>
</evidence>
<accession>A0A9X2FAX7</accession>